<dbReference type="AlphaFoldDB" id="A0AAU2A5Y7"/>
<organism evidence="2">
    <name type="scientific">Streptomyces sp. NBC_00093</name>
    <dbReference type="NCBI Taxonomy" id="2975649"/>
    <lineage>
        <taxon>Bacteria</taxon>
        <taxon>Bacillati</taxon>
        <taxon>Actinomycetota</taxon>
        <taxon>Actinomycetes</taxon>
        <taxon>Kitasatosporales</taxon>
        <taxon>Streptomycetaceae</taxon>
        <taxon>Streptomyces</taxon>
    </lineage>
</organism>
<evidence type="ECO:0000313" key="2">
    <source>
        <dbReference type="EMBL" id="WTT18790.1"/>
    </source>
</evidence>
<feature type="compositionally biased region" description="Pro residues" evidence="1">
    <location>
        <begin position="57"/>
        <end position="66"/>
    </location>
</feature>
<evidence type="ECO:0000256" key="1">
    <source>
        <dbReference type="SAM" id="MobiDB-lite"/>
    </source>
</evidence>
<accession>A0AAU2A5Y7</accession>
<feature type="compositionally biased region" description="Gly residues" evidence="1">
    <location>
        <begin position="26"/>
        <end position="35"/>
    </location>
</feature>
<feature type="compositionally biased region" description="Pro residues" evidence="1">
    <location>
        <begin position="1"/>
        <end position="10"/>
    </location>
</feature>
<name>A0AAU2A5Y7_9ACTN</name>
<feature type="region of interest" description="Disordered" evidence="1">
    <location>
        <begin position="1"/>
        <end position="71"/>
    </location>
</feature>
<gene>
    <name evidence="2" type="ORF">OHA22_26295</name>
</gene>
<reference evidence="2" key="1">
    <citation type="submission" date="2022-10" db="EMBL/GenBank/DDBJ databases">
        <title>The complete genomes of actinobacterial strains from the NBC collection.</title>
        <authorList>
            <person name="Joergensen T.S."/>
            <person name="Alvarez Arevalo M."/>
            <person name="Sterndorff E.B."/>
            <person name="Faurdal D."/>
            <person name="Vuksanovic O."/>
            <person name="Mourched A.-S."/>
            <person name="Charusanti P."/>
            <person name="Shaw S."/>
            <person name="Blin K."/>
            <person name="Weber T."/>
        </authorList>
    </citation>
    <scope>NUCLEOTIDE SEQUENCE</scope>
    <source>
        <strain evidence="2">NBC_00093</strain>
    </source>
</reference>
<protein>
    <submittedName>
        <fullName evidence="2">Uncharacterized protein</fullName>
    </submittedName>
</protein>
<dbReference type="EMBL" id="CP108222">
    <property type="protein sequence ID" value="WTT18790.1"/>
    <property type="molecule type" value="Genomic_DNA"/>
</dbReference>
<sequence>MSAGAPPDPGGGPAVTASPVRPTAGDGAGGAGGAGVTALPTVEGTGRDTVDASPRPSGEPPSPQDPVPVTWVPFFSGDVTLDESPLDLDRAPPRPGSAGDALAGVAEGQVYVGVGRAQSLAKAVPGSTVSSPEDCVDLFWATRPTPDRVPVAADDNLCLVTDEERVVLLYITATSAPAGTVAAAVEVWEQSAD</sequence>
<proteinExistence type="predicted"/>